<dbReference type="Proteomes" id="UP001055811">
    <property type="component" value="Linkage Group LG09"/>
</dbReference>
<keyword evidence="2" id="KW-1185">Reference proteome</keyword>
<protein>
    <submittedName>
        <fullName evidence="1">Uncharacterized protein</fullName>
    </submittedName>
</protein>
<accession>A0ACB8YV05</accession>
<evidence type="ECO:0000313" key="2">
    <source>
        <dbReference type="Proteomes" id="UP001055811"/>
    </source>
</evidence>
<dbReference type="EMBL" id="CM042017">
    <property type="protein sequence ID" value="KAI3688946.1"/>
    <property type="molecule type" value="Genomic_DNA"/>
</dbReference>
<proteinExistence type="predicted"/>
<reference evidence="2" key="1">
    <citation type="journal article" date="2022" name="Mol. Ecol. Resour.">
        <title>The genomes of chicory, endive, great burdock and yacon provide insights into Asteraceae palaeo-polyploidization history and plant inulin production.</title>
        <authorList>
            <person name="Fan W."/>
            <person name="Wang S."/>
            <person name="Wang H."/>
            <person name="Wang A."/>
            <person name="Jiang F."/>
            <person name="Liu H."/>
            <person name="Zhao H."/>
            <person name="Xu D."/>
            <person name="Zhang Y."/>
        </authorList>
    </citation>
    <scope>NUCLEOTIDE SEQUENCE [LARGE SCALE GENOMIC DNA]</scope>
    <source>
        <strain evidence="2">cv. Punajuju</strain>
    </source>
</reference>
<name>A0ACB8YV05_CICIN</name>
<organism evidence="1 2">
    <name type="scientific">Cichorium intybus</name>
    <name type="common">Chicory</name>
    <dbReference type="NCBI Taxonomy" id="13427"/>
    <lineage>
        <taxon>Eukaryota</taxon>
        <taxon>Viridiplantae</taxon>
        <taxon>Streptophyta</taxon>
        <taxon>Embryophyta</taxon>
        <taxon>Tracheophyta</taxon>
        <taxon>Spermatophyta</taxon>
        <taxon>Magnoliopsida</taxon>
        <taxon>eudicotyledons</taxon>
        <taxon>Gunneridae</taxon>
        <taxon>Pentapetalae</taxon>
        <taxon>asterids</taxon>
        <taxon>campanulids</taxon>
        <taxon>Asterales</taxon>
        <taxon>Asteraceae</taxon>
        <taxon>Cichorioideae</taxon>
        <taxon>Cichorieae</taxon>
        <taxon>Cichoriinae</taxon>
        <taxon>Cichorium</taxon>
    </lineage>
</organism>
<reference evidence="1 2" key="2">
    <citation type="journal article" date="2022" name="Mol. Ecol. Resour.">
        <title>The genomes of chicory, endive, great burdock and yacon provide insights into Asteraceae paleo-polyploidization history and plant inulin production.</title>
        <authorList>
            <person name="Fan W."/>
            <person name="Wang S."/>
            <person name="Wang H."/>
            <person name="Wang A."/>
            <person name="Jiang F."/>
            <person name="Liu H."/>
            <person name="Zhao H."/>
            <person name="Xu D."/>
            <person name="Zhang Y."/>
        </authorList>
    </citation>
    <scope>NUCLEOTIDE SEQUENCE [LARGE SCALE GENOMIC DNA]</scope>
    <source>
        <strain evidence="2">cv. Punajuju</strain>
        <tissue evidence="1">Leaves</tissue>
    </source>
</reference>
<sequence length="474" mass="52493">MKQNGINKINGPTNISTGSFKMEYHVFLTPNANNSTRKPKTLNIRLLCICAISTLLLQATITMANLKPDSPLCRRIVLSFLDFLNSVEPTSDSDVESLEVAKDCLSEVFKVDSSSTSSVPNSDSLIQIFSSQTGKNVVESDQIHEESQRRSCTSNAVDTKVPGTSQSLSDTDKGNSQTIGVHDDELFGQFFSALEKIHYFGTTPNEEDEQALDRASHLFHVALMEMKKSGNEEFDLKKLADTFKLLGNNAMQLKLYSDAIERYTIAIALCNDNAVYYCNRAAAYTQTNQHTEAINDCHKAIAIDPNYSKAYSRLGFTYYAQGNYRDAIDKGFKKALQLDPNNESVRGNIQAAEHKLREGQQRANRDQNSSSTSHSNEDHGSRGGNVPIPPFPSMPFNVNGRPFDMANMFRNMAQGMPNSNSSPNSNSIPTDGPGIRVGVNVGGDEMQMPEEIYGTIRSTTQMEIRLKNMARNLF</sequence>
<evidence type="ECO:0000313" key="1">
    <source>
        <dbReference type="EMBL" id="KAI3688946.1"/>
    </source>
</evidence>
<comment type="caution">
    <text evidence="1">The sequence shown here is derived from an EMBL/GenBank/DDBJ whole genome shotgun (WGS) entry which is preliminary data.</text>
</comment>
<gene>
    <name evidence="1" type="ORF">L2E82_46892</name>
</gene>